<evidence type="ECO:0000313" key="2">
    <source>
        <dbReference type="Proteomes" id="UP000615755"/>
    </source>
</evidence>
<sequence length="343" mass="38795">MTIKNNQQPAPGWVGGFEESNALFSYPDPNLSSLHMLDNMANIDKLQRQQEVLWPEFSWETRKDEENTRRCYQMFAPDISRIGYTNEGRVYSIICPQQGAYSPSFGALNVEVTVTGQRGWVNETNKTMAADMSVVGKIWFSPSAKTTKAFKLLESLFQAMNLPFPLSKTTAIVVKTFLPGDPNQVIFPLRKGQSHDFDIPAFAKHIDEAWDVAHLNVEIGDVEKVGHDIVDDFNQLFMDFFNLASGNMLQNGNVLSWNVWFSAPQIVDQTEWSEHAKKWRDSIDAGHGSPDGEGTVARYYDGTEFKPAENLLDIEKERLADFLTKHFSVIGKEKVDAYLKAQL</sequence>
<name>A0ABR9EFZ4_9GAMM</name>
<gene>
    <name evidence="1" type="ORF">PAUR_a4529</name>
</gene>
<keyword evidence="2" id="KW-1185">Reference proteome</keyword>
<proteinExistence type="predicted"/>
<evidence type="ECO:0000313" key="1">
    <source>
        <dbReference type="EMBL" id="MBE0369925.1"/>
    </source>
</evidence>
<comment type="caution">
    <text evidence="1">The sequence shown here is derived from an EMBL/GenBank/DDBJ whole genome shotgun (WGS) entry which is preliminary data.</text>
</comment>
<dbReference type="RefSeq" id="WP_192509106.1">
    <property type="nucleotide sequence ID" value="NZ_AQGV01000014.1"/>
</dbReference>
<protein>
    <submittedName>
        <fullName evidence="1">Uncharacterized protein</fullName>
    </submittedName>
</protein>
<organism evidence="1 2">
    <name type="scientific">Pseudoalteromonas aurantia 208</name>
    <dbReference type="NCBI Taxonomy" id="1314867"/>
    <lineage>
        <taxon>Bacteria</taxon>
        <taxon>Pseudomonadati</taxon>
        <taxon>Pseudomonadota</taxon>
        <taxon>Gammaproteobacteria</taxon>
        <taxon>Alteromonadales</taxon>
        <taxon>Pseudoalteromonadaceae</taxon>
        <taxon>Pseudoalteromonas</taxon>
    </lineage>
</organism>
<dbReference type="Proteomes" id="UP000615755">
    <property type="component" value="Unassembled WGS sequence"/>
</dbReference>
<dbReference type="EMBL" id="AQGV01000014">
    <property type="protein sequence ID" value="MBE0369925.1"/>
    <property type="molecule type" value="Genomic_DNA"/>
</dbReference>
<accession>A0ABR9EFZ4</accession>
<reference evidence="1 2" key="1">
    <citation type="submission" date="2015-03" db="EMBL/GenBank/DDBJ databases">
        <title>Genome sequence of Pseudoalteromonas aurantia.</title>
        <authorList>
            <person name="Xie B.-B."/>
            <person name="Rong J.-C."/>
            <person name="Qin Q.-L."/>
            <person name="Zhang Y.-Z."/>
        </authorList>
    </citation>
    <scope>NUCLEOTIDE SEQUENCE [LARGE SCALE GENOMIC DNA]</scope>
    <source>
        <strain evidence="1 2">208</strain>
    </source>
</reference>